<gene>
    <name evidence="1" type="ORF">OL497_07435</name>
</gene>
<keyword evidence="2" id="KW-1185">Reference proteome</keyword>
<proteinExistence type="predicted"/>
<accession>A0ABT3IIB9</accession>
<dbReference type="PANTHER" id="PTHR41339:SF1">
    <property type="entry name" value="SECRETED PROTEIN"/>
    <property type="match status" value="1"/>
</dbReference>
<evidence type="ECO:0000313" key="1">
    <source>
        <dbReference type="EMBL" id="MCW3483718.1"/>
    </source>
</evidence>
<dbReference type="SUPFAM" id="SSF51126">
    <property type="entry name" value="Pectin lyase-like"/>
    <property type="match status" value="1"/>
</dbReference>
<evidence type="ECO:0008006" key="3">
    <source>
        <dbReference type="Google" id="ProtNLM"/>
    </source>
</evidence>
<comment type="caution">
    <text evidence="1">The sequence shown here is derived from an EMBL/GenBank/DDBJ whole genome shotgun (WGS) entry which is preliminary data.</text>
</comment>
<dbReference type="RefSeq" id="WP_264729237.1">
    <property type="nucleotide sequence ID" value="NZ_JAPDNR010000001.1"/>
</dbReference>
<dbReference type="InterPro" id="IPR011050">
    <property type="entry name" value="Pectin_lyase_fold/virulence"/>
</dbReference>
<organism evidence="1 2">
    <name type="scientific">Chitinophaga nivalis</name>
    <dbReference type="NCBI Taxonomy" id="2991709"/>
    <lineage>
        <taxon>Bacteria</taxon>
        <taxon>Pseudomonadati</taxon>
        <taxon>Bacteroidota</taxon>
        <taxon>Chitinophagia</taxon>
        <taxon>Chitinophagales</taxon>
        <taxon>Chitinophagaceae</taxon>
        <taxon>Chitinophaga</taxon>
    </lineage>
</organism>
<sequence>MTNFYRNIAAIIVMLVATIFVISCNKELPVQQEHPVSATITPANGATLSGILSTGKTIRDTIHLTGGTYFLYGVVFVDSLDVIKIDAGTVIKGIRSVNWWEPGGTLVITRGAKIEAIGTRTHPIIFTSGNSVPAVGDIGGVVILGRSTTNNQEDMNIEGLGSFAEIDTRYGGYIDNDNSGTLKYVRIQYAGYELSLNNELNGLSLGGVGSGTTIDFVEVYKSAADGIQFFGGTVDATHLVIVNALDDGLEFGNGYHGRIQYALIVADSTRADNSASNGIESQNNFTGALSIPITKPLIANLTLIGMPNRVLATKNNFQPSSVGRYGEATRWRRSSQFEVYNSIFLGYENGWFLNNLIYATGIAVNTQESYRDGASIFKNNLVHAYSIPFYSNPAYPYDAVKPYPAASDNNTGYANALNPNADIRLVDPFNRYVAGFYLPRIGPPIDFSPALTGGLTTGLPAGLTGTKYRGAFDGYSAHNWAADWTIFNY</sequence>
<name>A0ABT3IIB9_9BACT</name>
<dbReference type="Proteomes" id="UP001207742">
    <property type="component" value="Unassembled WGS sequence"/>
</dbReference>
<protein>
    <recommendedName>
        <fullName evidence="3">DUF5689 domain-containing protein</fullName>
    </recommendedName>
</protein>
<reference evidence="1 2" key="1">
    <citation type="submission" date="2022-10" db="EMBL/GenBank/DDBJ databases">
        <title>Chitinophaga nivalis PC15 sp. nov., isolated from Pyeongchang county, South Korea.</title>
        <authorList>
            <person name="Trinh H.N."/>
        </authorList>
    </citation>
    <scope>NUCLEOTIDE SEQUENCE [LARGE SCALE GENOMIC DNA]</scope>
    <source>
        <strain evidence="1 2">PC14</strain>
    </source>
</reference>
<dbReference type="EMBL" id="JAPDNS010000001">
    <property type="protein sequence ID" value="MCW3483718.1"/>
    <property type="molecule type" value="Genomic_DNA"/>
</dbReference>
<evidence type="ECO:0000313" key="2">
    <source>
        <dbReference type="Proteomes" id="UP001207742"/>
    </source>
</evidence>
<dbReference type="PROSITE" id="PS51257">
    <property type="entry name" value="PROKAR_LIPOPROTEIN"/>
    <property type="match status" value="1"/>
</dbReference>
<dbReference type="PANTHER" id="PTHR41339">
    <property type="entry name" value="LIPL48"/>
    <property type="match status" value="1"/>
</dbReference>